<evidence type="ECO:0000313" key="2">
    <source>
        <dbReference type="EMBL" id="PNT67967.1"/>
    </source>
</evidence>
<protein>
    <recommendedName>
        <fullName evidence="1">Reverse transcriptase zinc-binding domain-containing protein</fullName>
    </recommendedName>
</protein>
<reference evidence="2 3" key="1">
    <citation type="journal article" date="2010" name="Nature">
        <title>Genome sequencing and analysis of the model grass Brachypodium distachyon.</title>
        <authorList>
            <consortium name="International Brachypodium Initiative"/>
        </authorList>
    </citation>
    <scope>NUCLEOTIDE SEQUENCE [LARGE SCALE GENOMIC DNA]</scope>
    <source>
        <strain evidence="2 3">Bd21</strain>
    </source>
</reference>
<sequence length="291" mass="33603">MGFMNSRVRNIALLMKWIMKLESGVQDLSCQLLRAKYLGEAGFFQSVGAGGSQFWKGLHAVKEWFRLGSAYEVGNGKWVRFWEDVWVGETPLCVHFFRLFRCCEQQGDTVAQVLGDNGIHLSFRRTFGEAEQVEWAELCGVLDSVLLSDTRDRAFWCLTKNKCYTTQSLYSAMLHSGVKDLEMMDLWHASIPLKHKIFVWLSIRGRIQVTEELAKKGWSAAVDWSLWLTRNDLVPLQVVFRMLGFLTGWKALLHEQRKEPTLKLIAQVLAVLQRCVDEDRNRRRLELDAQV</sequence>
<dbReference type="OrthoDB" id="689430at2759"/>
<dbReference type="Gramene" id="PNT67967">
    <property type="protein sequence ID" value="PNT67967"/>
    <property type="gene ID" value="BRADI_3g34315v3"/>
</dbReference>
<dbReference type="ExpressionAtlas" id="A0A2K2D109">
    <property type="expression patterns" value="baseline and differential"/>
</dbReference>
<proteinExistence type="predicted"/>
<feature type="domain" description="Reverse transcriptase zinc-binding" evidence="1">
    <location>
        <begin position="164"/>
        <end position="220"/>
    </location>
</feature>
<evidence type="ECO:0000313" key="4">
    <source>
        <dbReference type="Proteomes" id="UP000008810"/>
    </source>
</evidence>
<reference evidence="2" key="2">
    <citation type="submission" date="2017-06" db="EMBL/GenBank/DDBJ databases">
        <title>WGS assembly of Brachypodium distachyon.</title>
        <authorList>
            <consortium name="The International Brachypodium Initiative"/>
            <person name="Lucas S."/>
            <person name="Harmon-Smith M."/>
            <person name="Lail K."/>
            <person name="Tice H."/>
            <person name="Grimwood J."/>
            <person name="Bruce D."/>
            <person name="Barry K."/>
            <person name="Shu S."/>
            <person name="Lindquist E."/>
            <person name="Wang M."/>
            <person name="Pitluck S."/>
            <person name="Vogel J.P."/>
            <person name="Garvin D.F."/>
            <person name="Mockler T.C."/>
            <person name="Schmutz J."/>
            <person name="Rokhsar D."/>
            <person name="Bevan M.W."/>
        </authorList>
    </citation>
    <scope>NUCLEOTIDE SEQUENCE</scope>
    <source>
        <strain evidence="2">Bd21</strain>
    </source>
</reference>
<dbReference type="PANTHER" id="PTHR36617">
    <property type="entry name" value="PROTEIN, PUTATIVE-RELATED"/>
    <property type="match status" value="1"/>
</dbReference>
<dbReference type="Proteomes" id="UP000008810">
    <property type="component" value="Chromosome 3"/>
</dbReference>
<keyword evidence="4" id="KW-1185">Reference proteome</keyword>
<accession>A0A2K2D109</accession>
<dbReference type="EMBL" id="CM000882">
    <property type="protein sequence ID" value="PNT67967.1"/>
    <property type="molecule type" value="Genomic_DNA"/>
</dbReference>
<dbReference type="InParanoid" id="A0A2K2D109"/>
<dbReference type="Pfam" id="PF13966">
    <property type="entry name" value="zf-RVT"/>
    <property type="match status" value="1"/>
</dbReference>
<organism evidence="2">
    <name type="scientific">Brachypodium distachyon</name>
    <name type="common">Purple false brome</name>
    <name type="synonym">Trachynia distachya</name>
    <dbReference type="NCBI Taxonomy" id="15368"/>
    <lineage>
        <taxon>Eukaryota</taxon>
        <taxon>Viridiplantae</taxon>
        <taxon>Streptophyta</taxon>
        <taxon>Embryophyta</taxon>
        <taxon>Tracheophyta</taxon>
        <taxon>Spermatophyta</taxon>
        <taxon>Magnoliopsida</taxon>
        <taxon>Liliopsida</taxon>
        <taxon>Poales</taxon>
        <taxon>Poaceae</taxon>
        <taxon>BOP clade</taxon>
        <taxon>Pooideae</taxon>
        <taxon>Stipodae</taxon>
        <taxon>Brachypodieae</taxon>
        <taxon>Brachypodium</taxon>
    </lineage>
</organism>
<reference evidence="3" key="3">
    <citation type="submission" date="2018-08" db="UniProtKB">
        <authorList>
            <consortium name="EnsemblPlants"/>
        </authorList>
    </citation>
    <scope>IDENTIFICATION</scope>
    <source>
        <strain evidence="3">cv. Bd21</strain>
    </source>
</reference>
<dbReference type="InterPro" id="IPR026960">
    <property type="entry name" value="RVT-Znf"/>
</dbReference>
<gene>
    <name evidence="2" type="ORF">BRADI_3g34315v3</name>
</gene>
<evidence type="ECO:0000313" key="3">
    <source>
        <dbReference type="EnsemblPlants" id="PNT67967"/>
    </source>
</evidence>
<name>A0A2K2D109_BRADI</name>
<dbReference type="PANTHER" id="PTHR36617:SF5">
    <property type="entry name" value="OS05G0421675 PROTEIN"/>
    <property type="match status" value="1"/>
</dbReference>
<evidence type="ECO:0000259" key="1">
    <source>
        <dbReference type="Pfam" id="PF13966"/>
    </source>
</evidence>
<dbReference type="EnsemblPlants" id="PNT67967">
    <property type="protein sequence ID" value="PNT67967"/>
    <property type="gene ID" value="BRADI_3g34315v3"/>
</dbReference>
<dbReference type="AlphaFoldDB" id="A0A2K2D109"/>